<proteinExistence type="predicted"/>
<keyword evidence="2" id="KW-1185">Reference proteome</keyword>
<dbReference type="EMBL" id="JARXVC010000004">
    <property type="protein sequence ID" value="MDH6280983.1"/>
    <property type="molecule type" value="Genomic_DNA"/>
</dbReference>
<organism evidence="1 2">
    <name type="scientific">Prescottella agglutinans</name>
    <dbReference type="NCBI Taxonomy" id="1644129"/>
    <lineage>
        <taxon>Bacteria</taxon>
        <taxon>Bacillati</taxon>
        <taxon>Actinomycetota</taxon>
        <taxon>Actinomycetes</taxon>
        <taxon>Mycobacteriales</taxon>
        <taxon>Nocardiaceae</taxon>
        <taxon>Prescottella</taxon>
    </lineage>
</organism>
<evidence type="ECO:0000313" key="2">
    <source>
        <dbReference type="Proteomes" id="UP001160334"/>
    </source>
</evidence>
<dbReference type="Proteomes" id="UP001160334">
    <property type="component" value="Unassembled WGS sequence"/>
</dbReference>
<gene>
    <name evidence="1" type="ORF">M2280_002196</name>
</gene>
<sequence>MTTPRHTLTPEQAEELRRAITSAEMLRPPTISSEDETGLVLDVATVGVSDTGFVDGSGHPYVRCTDGKYFRLPEALRDWATASIAEHRALVQTGNGKLFPSSIEFGVFNGGMYAQYTDV</sequence>
<protein>
    <submittedName>
        <fullName evidence="1">Uncharacterized protein</fullName>
    </submittedName>
</protein>
<reference evidence="1 2" key="1">
    <citation type="submission" date="2023-04" db="EMBL/GenBank/DDBJ databases">
        <title>Forest soil microbial communities from Buena Vista Peninsula, Colon Province, Panama.</title>
        <authorList>
            <person name="Bouskill N."/>
        </authorList>
    </citation>
    <scope>NUCLEOTIDE SEQUENCE [LARGE SCALE GENOMIC DNA]</scope>
    <source>
        <strain evidence="1 2">CFH S0262</strain>
    </source>
</reference>
<name>A0ABT6M9J5_9NOCA</name>
<accession>A0ABT6M9J5</accession>
<evidence type="ECO:0000313" key="1">
    <source>
        <dbReference type="EMBL" id="MDH6280983.1"/>
    </source>
</evidence>
<dbReference type="RefSeq" id="WP_280760308.1">
    <property type="nucleotide sequence ID" value="NZ_JARXVC010000004.1"/>
</dbReference>
<comment type="caution">
    <text evidence="1">The sequence shown here is derived from an EMBL/GenBank/DDBJ whole genome shotgun (WGS) entry which is preliminary data.</text>
</comment>